<dbReference type="RefSeq" id="WP_380206119.1">
    <property type="nucleotide sequence ID" value="NZ_JBHTEK010000001.1"/>
</dbReference>
<accession>A0ABW2UB44</accession>
<name>A0ABW2UB44_9BACT</name>
<dbReference type="SUPFAM" id="SSF53756">
    <property type="entry name" value="UDP-Glycosyltransferase/glycogen phosphorylase"/>
    <property type="match status" value="1"/>
</dbReference>
<dbReference type="PANTHER" id="PTHR12526:SF630">
    <property type="entry name" value="GLYCOSYLTRANSFERASE"/>
    <property type="match status" value="1"/>
</dbReference>
<keyword evidence="1" id="KW-0808">Transferase</keyword>
<dbReference type="Pfam" id="PF13692">
    <property type="entry name" value="Glyco_trans_1_4"/>
    <property type="match status" value="1"/>
</dbReference>
<dbReference type="CDD" id="cd03801">
    <property type="entry name" value="GT4_PimA-like"/>
    <property type="match status" value="1"/>
</dbReference>
<sequence>MPGVRPLSDIPHAQIYNGFSGKLSAVLPDRSQLGVAATSLVFGMVARGIEQKGWAYAIRSFEALSEKYPQAHLVLVGQSEYLSQLKLAHQHPRIHFVGFAANPIDWVRLFDVGLLPSYFPSESLPNSIAEYLFCGNPVIATRIGEIPHMLKVPGQTELAGKLIEQNGHGLTTPDELTQAMEDYLLQPQLLVAHRQLAQQCFDKFRMEHCVAAYEELFAAVKV</sequence>
<keyword evidence="2" id="KW-1185">Reference proteome</keyword>
<evidence type="ECO:0000313" key="2">
    <source>
        <dbReference type="Proteomes" id="UP001596513"/>
    </source>
</evidence>
<organism evidence="1 2">
    <name type="scientific">Hymenobacter humi</name>
    <dbReference type="NCBI Taxonomy" id="1411620"/>
    <lineage>
        <taxon>Bacteria</taxon>
        <taxon>Pseudomonadati</taxon>
        <taxon>Bacteroidota</taxon>
        <taxon>Cytophagia</taxon>
        <taxon>Cytophagales</taxon>
        <taxon>Hymenobacteraceae</taxon>
        <taxon>Hymenobacter</taxon>
    </lineage>
</organism>
<gene>
    <name evidence="1" type="ORF">ACFQT0_23845</name>
</gene>
<evidence type="ECO:0000313" key="1">
    <source>
        <dbReference type="EMBL" id="MFC7670062.1"/>
    </source>
</evidence>
<dbReference type="EMBL" id="JBHTEK010000001">
    <property type="protein sequence ID" value="MFC7670062.1"/>
    <property type="molecule type" value="Genomic_DNA"/>
</dbReference>
<protein>
    <submittedName>
        <fullName evidence="1">Glycosyltransferase family 4 protein</fullName>
        <ecNumber evidence="1">2.4.-.-</ecNumber>
    </submittedName>
</protein>
<dbReference type="EC" id="2.4.-.-" evidence="1"/>
<dbReference type="GO" id="GO:0016757">
    <property type="term" value="F:glycosyltransferase activity"/>
    <property type="evidence" value="ECO:0007669"/>
    <property type="project" value="UniProtKB-KW"/>
</dbReference>
<dbReference type="Gene3D" id="3.40.50.2000">
    <property type="entry name" value="Glycogen Phosphorylase B"/>
    <property type="match status" value="1"/>
</dbReference>
<comment type="caution">
    <text evidence="1">The sequence shown here is derived from an EMBL/GenBank/DDBJ whole genome shotgun (WGS) entry which is preliminary data.</text>
</comment>
<proteinExistence type="predicted"/>
<reference evidence="2" key="1">
    <citation type="journal article" date="2019" name="Int. J. Syst. Evol. Microbiol.">
        <title>The Global Catalogue of Microorganisms (GCM) 10K type strain sequencing project: providing services to taxonomists for standard genome sequencing and annotation.</title>
        <authorList>
            <consortium name="The Broad Institute Genomics Platform"/>
            <consortium name="The Broad Institute Genome Sequencing Center for Infectious Disease"/>
            <person name="Wu L."/>
            <person name="Ma J."/>
        </authorList>
    </citation>
    <scope>NUCLEOTIDE SEQUENCE [LARGE SCALE GENOMIC DNA]</scope>
    <source>
        <strain evidence="2">JCM 19635</strain>
    </source>
</reference>
<keyword evidence="1" id="KW-0328">Glycosyltransferase</keyword>
<dbReference type="Proteomes" id="UP001596513">
    <property type="component" value="Unassembled WGS sequence"/>
</dbReference>
<dbReference type="PANTHER" id="PTHR12526">
    <property type="entry name" value="GLYCOSYLTRANSFERASE"/>
    <property type="match status" value="1"/>
</dbReference>